<evidence type="ECO:0000313" key="3">
    <source>
        <dbReference type="EMBL" id="RLM96919.1"/>
    </source>
</evidence>
<gene>
    <name evidence="3" type="ORF">BBI17_004269</name>
    <name evidence="4" type="ORF">BBO99_00004103</name>
    <name evidence="1" type="ORF">JM16_003849</name>
    <name evidence="2" type="ORF">JM18_003480</name>
</gene>
<dbReference type="EMBL" id="JPWV03000074">
    <property type="protein sequence ID" value="KAG2526389.1"/>
    <property type="molecule type" value="Genomic_DNA"/>
</dbReference>
<evidence type="ECO:0000313" key="2">
    <source>
        <dbReference type="EMBL" id="KAG2527913.1"/>
    </source>
</evidence>
<dbReference type="InterPro" id="IPR035892">
    <property type="entry name" value="C2_domain_sf"/>
</dbReference>
<evidence type="ECO:0000313" key="4">
    <source>
        <dbReference type="EMBL" id="RLN80991.1"/>
    </source>
</evidence>
<dbReference type="STRING" id="325452.A0A3R7HJI7"/>
<protein>
    <submittedName>
        <fullName evidence="4">Uncharacterized protein</fullName>
    </submittedName>
</protein>
<evidence type="ECO:0000313" key="1">
    <source>
        <dbReference type="EMBL" id="KAG2526389.1"/>
    </source>
</evidence>
<dbReference type="EMBL" id="MBDN02000092">
    <property type="protein sequence ID" value="RLN80991.1"/>
    <property type="molecule type" value="Genomic_DNA"/>
</dbReference>
<reference evidence="5 6" key="2">
    <citation type="submission" date="2018-07" db="EMBL/GenBank/DDBJ databases">
        <title>Genome sequencing of oomycete isolates from Chile give support for New Zealand origin for Phytophthora kernoviae and make available the first Nothophytophthora sp. genome.</title>
        <authorList>
            <person name="Studholme D.J."/>
            <person name="Sanfuentes E."/>
            <person name="Panda P."/>
            <person name="Hill R."/>
            <person name="Sambles C."/>
            <person name="Grant M."/>
            <person name="Williams N.M."/>
            <person name="Mcdougal R.L."/>
        </authorList>
    </citation>
    <scope>NUCLEOTIDE SEQUENCE [LARGE SCALE GENOMIC DNA]</scope>
    <source>
        <strain evidence="3">Chile2</strain>
        <strain evidence="4">Chile4</strain>
    </source>
</reference>
<organism evidence="4 5">
    <name type="scientific">Phytophthora kernoviae</name>
    <dbReference type="NCBI Taxonomy" id="325452"/>
    <lineage>
        <taxon>Eukaryota</taxon>
        <taxon>Sar</taxon>
        <taxon>Stramenopiles</taxon>
        <taxon>Oomycota</taxon>
        <taxon>Peronosporomycetes</taxon>
        <taxon>Peronosporales</taxon>
        <taxon>Peronosporaceae</taxon>
        <taxon>Phytophthora</taxon>
    </lineage>
</organism>
<dbReference type="Gene3D" id="2.60.40.150">
    <property type="entry name" value="C2 domain"/>
    <property type="match status" value="1"/>
</dbReference>
<sequence>MMFVDPWEVEAEGNVRRYMYHSLHVELGWDRLSPICSETSQLWNADSTEQNRASMEALEKLLPSVFSGPPAILQCTVYQKNKVLNHQFMGSAKTSLDSLTSGNPMDCWLPLEDTTSGSLHVRISLSFQLMCSSMGSIG</sequence>
<name>A0A3R7HJI7_9STRA</name>
<dbReference type="Proteomes" id="UP000785171">
    <property type="component" value="Unassembled WGS sequence"/>
</dbReference>
<dbReference type="Proteomes" id="UP000285883">
    <property type="component" value="Unassembled WGS sequence"/>
</dbReference>
<evidence type="ECO:0000313" key="6">
    <source>
        <dbReference type="Proteomes" id="UP000285883"/>
    </source>
</evidence>
<evidence type="ECO:0000313" key="5">
    <source>
        <dbReference type="Proteomes" id="UP000285624"/>
    </source>
</evidence>
<dbReference type="Proteomes" id="UP000285624">
    <property type="component" value="Unassembled WGS sequence"/>
</dbReference>
<proteinExistence type="predicted"/>
<comment type="caution">
    <text evidence="4">The sequence shown here is derived from an EMBL/GenBank/DDBJ whole genome shotgun (WGS) entry which is preliminary data.</text>
</comment>
<accession>A0A3R7HJI7</accession>
<dbReference type="AlphaFoldDB" id="A0A3R7HJI7"/>
<dbReference type="EMBL" id="MAYM02002298">
    <property type="protein sequence ID" value="RLM96919.1"/>
    <property type="molecule type" value="Genomic_DNA"/>
</dbReference>
<keyword evidence="5" id="KW-1185">Reference proteome</keyword>
<reference evidence="1" key="1">
    <citation type="journal article" date="2015" name="Genom Data">
        <title>Genome sequences of six Phytophthora species associated with forests in New Zealand.</title>
        <authorList>
            <person name="Studholme D.J."/>
            <person name="McDougal R.L."/>
            <person name="Sambles C."/>
            <person name="Hansen E."/>
            <person name="Hardy G."/>
            <person name="Grant M."/>
            <person name="Ganley R.J."/>
            <person name="Williams N.M."/>
        </authorList>
    </citation>
    <scope>NUCLEOTIDE SEQUENCE</scope>
    <source>
        <strain evidence="1">NZFS 2646</strain>
        <strain evidence="2">NZFS 3630</strain>
    </source>
</reference>
<dbReference type="EMBL" id="JPWU03000069">
    <property type="protein sequence ID" value="KAG2527913.1"/>
    <property type="molecule type" value="Genomic_DNA"/>
</dbReference>
<dbReference type="SUPFAM" id="SSF49562">
    <property type="entry name" value="C2 domain (Calcium/lipid-binding domain, CaLB)"/>
    <property type="match status" value="1"/>
</dbReference>
<dbReference type="Proteomes" id="UP000792063">
    <property type="component" value="Unassembled WGS sequence"/>
</dbReference>
<reference evidence="1" key="3">
    <citation type="submission" date="2020-06" db="EMBL/GenBank/DDBJ databases">
        <authorList>
            <person name="Studholme D.J."/>
        </authorList>
    </citation>
    <scope>NUCLEOTIDE SEQUENCE</scope>
    <source>
        <strain evidence="1">NZFS 2646</strain>
        <strain evidence="2">NZFS 3630</strain>
    </source>
</reference>